<feature type="region of interest" description="Disordered" evidence="1">
    <location>
        <begin position="1"/>
        <end position="30"/>
    </location>
</feature>
<evidence type="ECO:0000256" key="1">
    <source>
        <dbReference type="SAM" id="MobiDB-lite"/>
    </source>
</evidence>
<dbReference type="EMBL" id="JADWYS010000001">
    <property type="protein sequence ID" value="MBG9389172.1"/>
    <property type="molecule type" value="Genomic_DNA"/>
</dbReference>
<feature type="compositionally biased region" description="Polar residues" evidence="1">
    <location>
        <begin position="1"/>
        <end position="14"/>
    </location>
</feature>
<dbReference type="Pfam" id="PF02627">
    <property type="entry name" value="CMD"/>
    <property type="match status" value="1"/>
</dbReference>
<proteinExistence type="predicted"/>
<dbReference type="InterPro" id="IPR029032">
    <property type="entry name" value="AhpD-like"/>
</dbReference>
<dbReference type="Gene3D" id="1.20.1290.10">
    <property type="entry name" value="AhpD-like"/>
    <property type="match status" value="1"/>
</dbReference>
<sequence length="204" mass="21754">MPDDSNTASRQGSAQPWRERMPLPADSAMTPPQREAAQALIAGPRKGVYGPFLPLLRSPQLLDRVAKVGEYLRFESVLDARIREFATCIAARHVSNQFEWLMHAPLAVKAGVSAAAIEALRVGARPKGLPADEDAALDLAGELLTTHGASEPTYAAAVMHFGEQGVVELTTLVGYFVMVSWLMNVAHTPAQAGASGEGLPAFPL</sequence>
<evidence type="ECO:0000259" key="2">
    <source>
        <dbReference type="Pfam" id="PF02627"/>
    </source>
</evidence>
<accession>A0A931H653</accession>
<evidence type="ECO:0000313" key="3">
    <source>
        <dbReference type="EMBL" id="MBG9389172.1"/>
    </source>
</evidence>
<dbReference type="PANTHER" id="PTHR34846:SF11">
    <property type="entry name" value="4-CARBOXYMUCONOLACTONE DECARBOXYLASE FAMILY PROTEIN (AFU_ORTHOLOGUE AFUA_6G11590)"/>
    <property type="match status" value="1"/>
</dbReference>
<reference evidence="3" key="1">
    <citation type="submission" date="2020-11" db="EMBL/GenBank/DDBJ databases">
        <title>Bacterial whole genome sequence for Caenimonas sp. DR4.4.</title>
        <authorList>
            <person name="Le V."/>
            <person name="Ko S.-R."/>
            <person name="Ahn C.-Y."/>
            <person name="Oh H.-M."/>
        </authorList>
    </citation>
    <scope>NUCLEOTIDE SEQUENCE</scope>
    <source>
        <strain evidence="3">DR4.4</strain>
    </source>
</reference>
<organism evidence="3 4">
    <name type="scientific">Caenimonas aquaedulcis</name>
    <dbReference type="NCBI Taxonomy" id="2793270"/>
    <lineage>
        <taxon>Bacteria</taxon>
        <taxon>Pseudomonadati</taxon>
        <taxon>Pseudomonadota</taxon>
        <taxon>Betaproteobacteria</taxon>
        <taxon>Burkholderiales</taxon>
        <taxon>Comamonadaceae</taxon>
        <taxon>Caenimonas</taxon>
    </lineage>
</organism>
<dbReference type="RefSeq" id="WP_196986984.1">
    <property type="nucleotide sequence ID" value="NZ_JADWYS010000001.1"/>
</dbReference>
<dbReference type="PANTHER" id="PTHR34846">
    <property type="entry name" value="4-CARBOXYMUCONOLACTONE DECARBOXYLASE FAMILY PROTEIN (AFU_ORTHOLOGUE AFUA_6G11590)"/>
    <property type="match status" value="1"/>
</dbReference>
<dbReference type="GO" id="GO:0051920">
    <property type="term" value="F:peroxiredoxin activity"/>
    <property type="evidence" value="ECO:0007669"/>
    <property type="project" value="InterPro"/>
</dbReference>
<dbReference type="SUPFAM" id="SSF69118">
    <property type="entry name" value="AhpD-like"/>
    <property type="match status" value="1"/>
</dbReference>
<evidence type="ECO:0000313" key="4">
    <source>
        <dbReference type="Proteomes" id="UP000651050"/>
    </source>
</evidence>
<dbReference type="Proteomes" id="UP000651050">
    <property type="component" value="Unassembled WGS sequence"/>
</dbReference>
<protein>
    <submittedName>
        <fullName evidence="3">Carboxymuconolactone decarboxylase family protein</fullName>
    </submittedName>
</protein>
<dbReference type="InterPro" id="IPR003779">
    <property type="entry name" value="CMD-like"/>
</dbReference>
<comment type="caution">
    <text evidence="3">The sequence shown here is derived from an EMBL/GenBank/DDBJ whole genome shotgun (WGS) entry which is preliminary data.</text>
</comment>
<name>A0A931H653_9BURK</name>
<keyword evidence="4" id="KW-1185">Reference proteome</keyword>
<gene>
    <name evidence="3" type="ORF">I5803_14140</name>
</gene>
<dbReference type="AlphaFoldDB" id="A0A931H653"/>
<feature type="domain" description="Carboxymuconolactone decarboxylase-like" evidence="2">
    <location>
        <begin position="59"/>
        <end position="139"/>
    </location>
</feature>